<evidence type="ECO:0000313" key="1">
    <source>
        <dbReference type="EMBL" id="KTR50993.1"/>
    </source>
</evidence>
<comment type="caution">
    <text evidence="1">The sequence shown here is derived from an EMBL/GenBank/DDBJ whole genome shotgun (WGS) entry which is preliminary data.</text>
</comment>
<reference evidence="1 2" key="1">
    <citation type="journal article" date="2016" name="Front. Microbiol.">
        <title>Genomic Resource of Rice Seed Associated Bacteria.</title>
        <authorList>
            <person name="Midha S."/>
            <person name="Bansal K."/>
            <person name="Sharma S."/>
            <person name="Kumar N."/>
            <person name="Patil P.P."/>
            <person name="Chaudhry V."/>
            <person name="Patil P.B."/>
        </authorList>
    </citation>
    <scope>NUCLEOTIDE SEQUENCE [LARGE SCALE GENOMIC DNA]</scope>
    <source>
        <strain evidence="1 2">NS359</strain>
    </source>
</reference>
<protein>
    <submittedName>
        <fullName evidence="1">Uncharacterized protein</fullName>
    </submittedName>
</protein>
<sequence>MHDDTTATPLPETDPVTVQEVLDDPAPQSPVVGPDRPARDLCMSVFDRWRCGLEDGHAGLHTAVEVGATTSWNDAVSGRMLRDL</sequence>
<dbReference type="PATRIC" id="fig|465820.4.peg.2743"/>
<organism evidence="1 2">
    <name type="scientific">Curtobacterium oceanosedimentum</name>
    <dbReference type="NCBI Taxonomy" id="465820"/>
    <lineage>
        <taxon>Bacteria</taxon>
        <taxon>Bacillati</taxon>
        <taxon>Actinomycetota</taxon>
        <taxon>Actinomycetes</taxon>
        <taxon>Micrococcales</taxon>
        <taxon>Microbacteriaceae</taxon>
        <taxon>Curtobacterium</taxon>
    </lineage>
</organism>
<name>A0A147DNK5_9MICO</name>
<dbReference type="RefSeq" id="WP_058750299.1">
    <property type="nucleotide sequence ID" value="NZ_LDRC01000064.1"/>
</dbReference>
<proteinExistence type="predicted"/>
<dbReference type="Proteomes" id="UP000072763">
    <property type="component" value="Unassembled WGS sequence"/>
</dbReference>
<dbReference type="AlphaFoldDB" id="A0A147DNK5"/>
<dbReference type="OrthoDB" id="5023526at2"/>
<evidence type="ECO:0000313" key="2">
    <source>
        <dbReference type="Proteomes" id="UP000072763"/>
    </source>
</evidence>
<gene>
    <name evidence="1" type="ORF">NS359_12455</name>
</gene>
<dbReference type="EMBL" id="LDRC01000064">
    <property type="protein sequence ID" value="KTR50993.1"/>
    <property type="molecule type" value="Genomic_DNA"/>
</dbReference>
<accession>A0A147DNK5</accession>